<dbReference type="Pfam" id="PF12951">
    <property type="entry name" value="PATR"/>
    <property type="match status" value="1"/>
</dbReference>
<dbReference type="SUPFAM" id="SSF103515">
    <property type="entry name" value="Autotransporter"/>
    <property type="match status" value="1"/>
</dbReference>
<keyword evidence="1" id="KW-0732">Signal</keyword>
<dbReference type="SMART" id="SM00869">
    <property type="entry name" value="Autotransporter"/>
    <property type="match status" value="1"/>
</dbReference>
<proteinExistence type="predicted"/>
<dbReference type="Proteomes" id="UP000275321">
    <property type="component" value="Unassembled WGS sequence"/>
</dbReference>
<dbReference type="InterPro" id="IPR036709">
    <property type="entry name" value="Autotransporte_beta_dom_sf"/>
</dbReference>
<dbReference type="CDD" id="cd01344">
    <property type="entry name" value="PL2_Passenger_AT"/>
    <property type="match status" value="1"/>
</dbReference>
<dbReference type="EMBL" id="RHWT01000010">
    <property type="protein sequence ID" value="RSB31255.1"/>
    <property type="molecule type" value="Genomic_DNA"/>
</dbReference>
<feature type="compositionally biased region" description="Low complexity" evidence="2">
    <location>
        <begin position="586"/>
        <end position="613"/>
    </location>
</feature>
<feature type="compositionally biased region" description="Acidic residues" evidence="2">
    <location>
        <begin position="576"/>
        <end position="585"/>
    </location>
</feature>
<feature type="domain" description="Autotransporter" evidence="3">
    <location>
        <begin position="672"/>
        <end position="948"/>
    </location>
</feature>
<dbReference type="PANTHER" id="PTHR35037">
    <property type="entry name" value="C-TERMINAL REGION OF AIDA-LIKE PROTEIN"/>
    <property type="match status" value="1"/>
</dbReference>
<evidence type="ECO:0000256" key="2">
    <source>
        <dbReference type="SAM" id="MobiDB-lite"/>
    </source>
</evidence>
<dbReference type="NCBIfam" id="TIGR02601">
    <property type="entry name" value="autotrns_rpt"/>
    <property type="match status" value="1"/>
</dbReference>
<dbReference type="InterPro" id="IPR051551">
    <property type="entry name" value="Autotransporter_adhesion"/>
</dbReference>
<dbReference type="AlphaFoldDB" id="A0A427KNA3"/>
<dbReference type="InterPro" id="IPR006315">
    <property type="entry name" value="OM_autotransptr_brl_dom"/>
</dbReference>
<dbReference type="Gene3D" id="2.40.128.130">
    <property type="entry name" value="Autotransporter beta-domain"/>
    <property type="match status" value="1"/>
</dbReference>
<dbReference type="Gene3D" id="2.160.20.20">
    <property type="match status" value="1"/>
</dbReference>
<dbReference type="InterPro" id="IPR043990">
    <property type="entry name" value="AC_1"/>
</dbReference>
<evidence type="ECO:0000313" key="5">
    <source>
        <dbReference type="Proteomes" id="UP000275321"/>
    </source>
</evidence>
<reference evidence="4 5" key="1">
    <citation type="submission" date="2018-10" db="EMBL/GenBank/DDBJ databases">
        <title>Transmission dynamics of multidrug resistant bacteria on intensive care unit surfaces.</title>
        <authorList>
            <person name="D'Souza A.W."/>
            <person name="Potter R.F."/>
            <person name="Wallace M."/>
            <person name="Shupe A."/>
            <person name="Patel S."/>
            <person name="Sun S."/>
            <person name="Gul D."/>
            <person name="Kwon J.H."/>
            <person name="Andleeb S."/>
            <person name="Burnham C.-A.D."/>
            <person name="Dantas G."/>
        </authorList>
    </citation>
    <scope>NUCLEOTIDE SEQUENCE [LARGE SCALE GENOMIC DNA]</scope>
    <source>
        <strain evidence="4 5">EC_073</strain>
    </source>
</reference>
<evidence type="ECO:0000259" key="3">
    <source>
        <dbReference type="PROSITE" id="PS51208"/>
    </source>
</evidence>
<gene>
    <name evidence="4" type="ORF">EGK68_09950</name>
</gene>
<protein>
    <submittedName>
        <fullName evidence="4">Autotransporter outer membrane beta-barrel domain-containing protein</fullName>
    </submittedName>
</protein>
<name>A0A427KNA3_ENTCL</name>
<organism evidence="4 5">
    <name type="scientific">Enterobacter cloacae</name>
    <dbReference type="NCBI Taxonomy" id="550"/>
    <lineage>
        <taxon>Bacteria</taxon>
        <taxon>Pseudomonadati</taxon>
        <taxon>Pseudomonadota</taxon>
        <taxon>Gammaproteobacteria</taxon>
        <taxon>Enterobacterales</taxon>
        <taxon>Enterobacteriaceae</taxon>
        <taxon>Enterobacter</taxon>
        <taxon>Enterobacter cloacae complex</taxon>
    </lineage>
</organism>
<dbReference type="PANTHER" id="PTHR35037:SF3">
    <property type="entry name" value="C-TERMINAL REGION OF AIDA-LIKE PROTEIN"/>
    <property type="match status" value="1"/>
</dbReference>
<dbReference type="Pfam" id="PF03797">
    <property type="entry name" value="Autotransporter"/>
    <property type="match status" value="1"/>
</dbReference>
<evidence type="ECO:0000313" key="4">
    <source>
        <dbReference type="EMBL" id="RSB31255.1"/>
    </source>
</evidence>
<evidence type="ECO:0000256" key="1">
    <source>
        <dbReference type="ARBA" id="ARBA00022729"/>
    </source>
</evidence>
<comment type="caution">
    <text evidence="4">The sequence shown here is derived from an EMBL/GenBank/DDBJ whole genome shotgun (WGS) entry which is preliminary data.</text>
</comment>
<dbReference type="InterPro" id="IPR012332">
    <property type="entry name" value="Autotransporter_pectin_lyase_C"/>
</dbReference>
<dbReference type="GO" id="GO:0019867">
    <property type="term" value="C:outer membrane"/>
    <property type="evidence" value="ECO:0007669"/>
    <property type="project" value="InterPro"/>
</dbReference>
<sequence length="948" mass="98546">MLVFTPIISSAGTIDQSTSAPQDFSADTEYVINKDITVSSSGDLAAVSASGFKVSSITNNGNISGTSNGLDINTSAQPLDINNNAGATISSATKNAVNIVTMQGSLTNKGNITGFEKGIFVNEDSSAISRSNTETGIIKGNTGLATDAGIVIDNNGSIIGTGEDGIKLSGGGTKIINTGTIQGDQNGINVTDTAKADIINNGSIGGGKSAIMFASNKNNTLTLNTGSNLSGDVISTLSTGNTLTLVGAGTEDSNFIGLNEGDGFASVKMNGEDWTLTGNVDIIGAGDSLQVNSGNLTLAGTVSNAGNTLVANEATLQLGNGEGMASLSGGLTNNGTVIFNQGDNFTFSTDMTGSGNVEKVDANTLTLTGNNSYTGDTTLRNGTTLVAAGATLGVENSNATLTVQNGAKFATAGTVYNNITILSGGTLAAWNAIEGNATLNDAGIDIINGNVTNSGTLLLSAADHSVGNDFTINGDYTGAEGSQIVLNSELGTDTAPTDHLTITGSSFGQSGVTVSNMGGLGAQTVNGMEIVSVAGSSEAQLTLAKPVVAGAYEYSLYQHSDGNWYLESKAAPPVDPTDDTDDGDNTDNGGNTDDGGNTDNGGNSDNGSNTDDGGNSGGNDNGDSGDNTDNGGGNTPAPEVMAPEVGAYLGNYLAAQSMFLHKRDDRDQLTFRNEDDLNTWMYVKGRYHENDAGGDKVSYDTTTTVLQVGSDFLSKPMDSGILRAGGMFGAGQAKTHSDAKYNVRDAQGKVDGFNVGLYATWQEDQKLRLGSYIDTWAAYSWYNNKVTSNRNDEDYDSEGFAASVEVGHAWVIPSENERTWKIEPQAQVIYSYLDQENHTDRDGVRVTTLDNDSVFGRLGVKSSYFQQKDVTAWQPYVAVNWLKGAGQNDLAFNDETVSNDTPEDRGQVELGITGNLNETTTISLRASCEWGENNYAAYGGHILLNHRW</sequence>
<dbReference type="InterPro" id="IPR011050">
    <property type="entry name" value="Pectin_lyase_fold/virulence"/>
</dbReference>
<dbReference type="PROSITE" id="PS51208">
    <property type="entry name" value="AUTOTRANSPORTER"/>
    <property type="match status" value="1"/>
</dbReference>
<dbReference type="NCBIfam" id="TIGR01414">
    <property type="entry name" value="autotrans_barl"/>
    <property type="match status" value="1"/>
</dbReference>
<feature type="region of interest" description="Disordered" evidence="2">
    <location>
        <begin position="567"/>
        <end position="641"/>
    </location>
</feature>
<dbReference type="InterPro" id="IPR013425">
    <property type="entry name" value="Autotrns_rpt"/>
</dbReference>
<accession>A0A427KNA3</accession>
<dbReference type="InterPro" id="IPR005546">
    <property type="entry name" value="Autotransporte_beta"/>
</dbReference>
<dbReference type="Pfam" id="PF18883">
    <property type="entry name" value="AC_1"/>
    <property type="match status" value="1"/>
</dbReference>
<dbReference type="SUPFAM" id="SSF51126">
    <property type="entry name" value="Pectin lyase-like"/>
    <property type="match status" value="1"/>
</dbReference>